<organism evidence="4 5">
    <name type="scientific">Enterocloster bolteae (strain ATCC BAA-613 / DSM 15670 / CCUG 46953 / JCM 12243 / WAL 16351)</name>
    <name type="common">Clostridium bolteae</name>
    <dbReference type="NCBI Taxonomy" id="411902"/>
    <lineage>
        <taxon>Bacteria</taxon>
        <taxon>Bacillati</taxon>
        <taxon>Bacillota</taxon>
        <taxon>Clostridia</taxon>
        <taxon>Lachnospirales</taxon>
        <taxon>Lachnospiraceae</taxon>
        <taxon>Enterocloster</taxon>
    </lineage>
</organism>
<dbReference type="GO" id="GO:0003697">
    <property type="term" value="F:single-stranded DNA binding"/>
    <property type="evidence" value="ECO:0007669"/>
    <property type="project" value="InterPro"/>
</dbReference>
<dbReference type="InterPro" id="IPR000424">
    <property type="entry name" value="Primosome_PriB/ssb"/>
</dbReference>
<evidence type="ECO:0000313" key="4">
    <source>
        <dbReference type="EMBL" id="EDP14151.1"/>
    </source>
</evidence>
<proteinExistence type="predicted"/>
<evidence type="ECO:0000256" key="1">
    <source>
        <dbReference type="ARBA" id="ARBA00023125"/>
    </source>
</evidence>
<dbReference type="Pfam" id="PF00436">
    <property type="entry name" value="SSB"/>
    <property type="match status" value="1"/>
</dbReference>
<dbReference type="PROSITE" id="PS50935">
    <property type="entry name" value="SSB"/>
    <property type="match status" value="1"/>
</dbReference>
<feature type="region of interest" description="Disordered" evidence="3">
    <location>
        <begin position="128"/>
        <end position="160"/>
    </location>
</feature>
<dbReference type="EMBL" id="ABCC02000041">
    <property type="protein sequence ID" value="EDP14151.1"/>
    <property type="molecule type" value="Genomic_DNA"/>
</dbReference>
<protein>
    <recommendedName>
        <fullName evidence="6">Single-stranded DNA-binding protein</fullName>
    </recommendedName>
</protein>
<evidence type="ECO:0008006" key="6">
    <source>
        <dbReference type="Google" id="ProtNLM"/>
    </source>
</evidence>
<accession>A8S001</accession>
<gene>
    <name evidence="4" type="ORF">CLOBOL_05543</name>
</gene>
<dbReference type="AlphaFoldDB" id="A8S001"/>
<sequence>MPLAYHNHGTHADIRKETRIMNTPVTIITTGRVTADLELKTSQNGRNTKFVQFSLAVNKGYGENNRPNYYKCLLFGEEAQRIIDAKVKKGSLIQIVGDLDLEEFKKRDGSAGWSARVTLLSWNYAPTNRPKEDSLPEENNARDNQFIPTEDCGENGLPFN</sequence>
<dbReference type="eggNOG" id="ENOG5032R1A">
    <property type="taxonomic scope" value="Bacteria"/>
</dbReference>
<evidence type="ECO:0000256" key="2">
    <source>
        <dbReference type="PROSITE-ProRule" id="PRU00252"/>
    </source>
</evidence>
<name>A8S001_ENTBW</name>
<reference evidence="4 5" key="2">
    <citation type="submission" date="2007-09" db="EMBL/GenBank/DDBJ databases">
        <title>Draft genome sequence of Clostridium bolteae (ATCC BAA-613).</title>
        <authorList>
            <person name="Sudarsanam P."/>
            <person name="Ley R."/>
            <person name="Guruge J."/>
            <person name="Turnbaugh P.J."/>
            <person name="Mahowald M."/>
            <person name="Liep D."/>
            <person name="Gordon J."/>
        </authorList>
    </citation>
    <scope>NUCLEOTIDE SEQUENCE [LARGE SCALE GENOMIC DNA]</scope>
    <source>
        <strain evidence="5">ATCC BAA-613 / DSM 15670 / CCUG 46953 / JCM 12243 / WAL 16351</strain>
    </source>
</reference>
<dbReference type="PaxDb" id="411902-CLOBOL_05543"/>
<evidence type="ECO:0000313" key="5">
    <source>
        <dbReference type="Proteomes" id="UP000005396"/>
    </source>
</evidence>
<keyword evidence="1 2" id="KW-0238">DNA-binding</keyword>
<dbReference type="InterPro" id="IPR012340">
    <property type="entry name" value="NA-bd_OB-fold"/>
</dbReference>
<dbReference type="HOGENOM" id="CLU_1649160_0_0_9"/>
<comment type="caution">
    <text evidence="4">The sequence shown here is derived from an EMBL/GenBank/DDBJ whole genome shotgun (WGS) entry which is preliminary data.</text>
</comment>
<evidence type="ECO:0000256" key="3">
    <source>
        <dbReference type="SAM" id="MobiDB-lite"/>
    </source>
</evidence>
<dbReference type="SUPFAM" id="SSF50249">
    <property type="entry name" value="Nucleic acid-binding proteins"/>
    <property type="match status" value="1"/>
</dbReference>
<reference evidence="4 5" key="1">
    <citation type="submission" date="2007-08" db="EMBL/GenBank/DDBJ databases">
        <authorList>
            <person name="Fulton L."/>
            <person name="Clifton S."/>
            <person name="Fulton B."/>
            <person name="Xu J."/>
            <person name="Minx P."/>
            <person name="Pepin K.H."/>
            <person name="Johnson M."/>
            <person name="Thiruvilangam P."/>
            <person name="Bhonagiri V."/>
            <person name="Nash W.E."/>
            <person name="Mardis E.R."/>
            <person name="Wilson R.K."/>
        </authorList>
    </citation>
    <scope>NUCLEOTIDE SEQUENCE [LARGE SCALE GENOMIC DNA]</scope>
    <source>
        <strain evidence="5">ATCC BAA-613 / DSM 15670 / CCUG 46953 / JCM 12243 / WAL 16351</strain>
    </source>
</reference>
<dbReference type="CDD" id="cd04496">
    <property type="entry name" value="SSB_OBF"/>
    <property type="match status" value="1"/>
</dbReference>
<dbReference type="Gene3D" id="2.40.50.140">
    <property type="entry name" value="Nucleic acid-binding proteins"/>
    <property type="match status" value="1"/>
</dbReference>
<dbReference type="Proteomes" id="UP000005396">
    <property type="component" value="Unassembled WGS sequence"/>
</dbReference>